<dbReference type="InterPro" id="IPR011053">
    <property type="entry name" value="Single_hybrid_motif"/>
</dbReference>
<feature type="domain" description="Lipoyl-binding" evidence="8">
    <location>
        <begin position="43"/>
        <end position="125"/>
    </location>
</feature>
<dbReference type="InterPro" id="IPR002930">
    <property type="entry name" value="GCV_H"/>
</dbReference>
<keyword evidence="3 6" id="KW-0450">Lipoyl</keyword>
<dbReference type="NCBIfam" id="NF002270">
    <property type="entry name" value="PRK01202.1"/>
    <property type="match status" value="1"/>
</dbReference>
<name>A0A8S0V6P0_OLEEU</name>
<comment type="similarity">
    <text evidence="2 7">Belongs to the GcvH family.</text>
</comment>
<dbReference type="EMBL" id="CACTIH010009159">
    <property type="protein sequence ID" value="CAA3026416.1"/>
    <property type="molecule type" value="Genomic_DNA"/>
</dbReference>
<evidence type="ECO:0000256" key="6">
    <source>
        <dbReference type="PIRSR" id="PIRSR617453-50"/>
    </source>
</evidence>
<comment type="cofactor">
    <cofactor evidence="7">
        <name>(R)-lipoate</name>
        <dbReference type="ChEBI" id="CHEBI:83088"/>
    </cofactor>
    <text evidence="7">Binds 1 lipoyl cofactor covalently.</text>
</comment>
<comment type="subcellular location">
    <subcellularLocation>
        <location evidence="1 7">Mitochondrion</location>
    </subcellularLocation>
</comment>
<evidence type="ECO:0000256" key="3">
    <source>
        <dbReference type="ARBA" id="ARBA00022823"/>
    </source>
</evidence>
<dbReference type="GO" id="GO:0019464">
    <property type="term" value="P:glycine decarboxylation via glycine cleavage system"/>
    <property type="evidence" value="ECO:0007669"/>
    <property type="project" value="UniProtKB-UniRule"/>
</dbReference>
<dbReference type="PANTHER" id="PTHR11715:SF3">
    <property type="entry name" value="GLYCINE CLEAVAGE SYSTEM H PROTEIN-RELATED"/>
    <property type="match status" value="1"/>
</dbReference>
<dbReference type="NCBIfam" id="TIGR00527">
    <property type="entry name" value="gcvH"/>
    <property type="match status" value="1"/>
</dbReference>
<dbReference type="InterPro" id="IPR003016">
    <property type="entry name" value="2-oxoA_DH_lipoyl-BS"/>
</dbReference>
<dbReference type="Gene3D" id="2.40.50.100">
    <property type="match status" value="1"/>
</dbReference>
<dbReference type="OrthoDB" id="10264154at2759"/>
<dbReference type="InterPro" id="IPR033753">
    <property type="entry name" value="GCV_H/Fam206"/>
</dbReference>
<evidence type="ECO:0000313" key="10">
    <source>
        <dbReference type="Proteomes" id="UP000594638"/>
    </source>
</evidence>
<comment type="caution">
    <text evidence="9">The sequence shown here is derived from an EMBL/GenBank/DDBJ whole genome shotgun (WGS) entry which is preliminary data.</text>
</comment>
<keyword evidence="4 7" id="KW-0809">Transit peptide</keyword>
<dbReference type="InterPro" id="IPR017453">
    <property type="entry name" value="GCV_H_sub"/>
</dbReference>
<evidence type="ECO:0000256" key="2">
    <source>
        <dbReference type="ARBA" id="ARBA00009249"/>
    </source>
</evidence>
<dbReference type="Gramene" id="OE9A107774T1">
    <property type="protein sequence ID" value="OE9A107774C1"/>
    <property type="gene ID" value="OE9A107774"/>
</dbReference>
<dbReference type="AlphaFoldDB" id="A0A8S0V6P0"/>
<dbReference type="CDD" id="cd06848">
    <property type="entry name" value="GCS_H"/>
    <property type="match status" value="1"/>
</dbReference>
<organism evidence="9 10">
    <name type="scientific">Olea europaea subsp. europaea</name>
    <dbReference type="NCBI Taxonomy" id="158383"/>
    <lineage>
        <taxon>Eukaryota</taxon>
        <taxon>Viridiplantae</taxon>
        <taxon>Streptophyta</taxon>
        <taxon>Embryophyta</taxon>
        <taxon>Tracheophyta</taxon>
        <taxon>Spermatophyta</taxon>
        <taxon>Magnoliopsida</taxon>
        <taxon>eudicotyledons</taxon>
        <taxon>Gunneridae</taxon>
        <taxon>Pentapetalae</taxon>
        <taxon>asterids</taxon>
        <taxon>lamiids</taxon>
        <taxon>Lamiales</taxon>
        <taxon>Oleaceae</taxon>
        <taxon>Oleeae</taxon>
        <taxon>Olea</taxon>
    </lineage>
</organism>
<dbReference type="Proteomes" id="UP000594638">
    <property type="component" value="Unassembled WGS sequence"/>
</dbReference>
<evidence type="ECO:0000256" key="1">
    <source>
        <dbReference type="ARBA" id="ARBA00004173"/>
    </source>
</evidence>
<sequence length="151" mass="16759">MLLARSLLITQARAFVLKVRHASTTKLFTEKHEWISVGQDTQVGRVGISNHAQEALGDVVYVQTPEVGSKFKQFDEVGAIESVKAASELLTPVSGEVVGVNEKLADKPGLVNSDCYQDGWLFEIKLENTKELDNLMDEEKYNKYLEDSPSS</sequence>
<evidence type="ECO:0000256" key="5">
    <source>
        <dbReference type="ARBA" id="ARBA00023128"/>
    </source>
</evidence>
<comment type="subunit">
    <text evidence="7">The glycine cleavage system is composed of four proteins: P, T, L and H.</text>
</comment>
<dbReference type="GO" id="GO:0009249">
    <property type="term" value="P:protein lipoylation"/>
    <property type="evidence" value="ECO:0007669"/>
    <property type="project" value="TreeGrafter"/>
</dbReference>
<comment type="function">
    <text evidence="7">The H protein shuttles the methylamine group of glycine from the P protein to the T protein.</text>
</comment>
<feature type="modified residue" description="N6-lipoyllysine" evidence="6">
    <location>
        <position position="84"/>
    </location>
</feature>
<dbReference type="GO" id="GO:0005960">
    <property type="term" value="C:glycine cleavage complex"/>
    <property type="evidence" value="ECO:0007669"/>
    <property type="project" value="UniProtKB-UniRule"/>
</dbReference>
<evidence type="ECO:0000313" key="9">
    <source>
        <dbReference type="EMBL" id="CAA3026416.1"/>
    </source>
</evidence>
<dbReference type="InterPro" id="IPR000089">
    <property type="entry name" value="Biotin_lipoyl"/>
</dbReference>
<gene>
    <name evidence="9" type="ORF">OLEA9_A107774</name>
</gene>
<keyword evidence="5 7" id="KW-0496">Mitochondrion</keyword>
<dbReference type="GO" id="GO:0005739">
    <property type="term" value="C:mitochondrion"/>
    <property type="evidence" value="ECO:0007669"/>
    <property type="project" value="UniProtKB-SubCell"/>
</dbReference>
<evidence type="ECO:0000259" key="8">
    <source>
        <dbReference type="PROSITE" id="PS50968"/>
    </source>
</evidence>
<dbReference type="SUPFAM" id="SSF51230">
    <property type="entry name" value="Single hybrid motif"/>
    <property type="match status" value="1"/>
</dbReference>
<dbReference type="PANTHER" id="PTHR11715">
    <property type="entry name" value="GLYCINE CLEAVAGE SYSTEM H PROTEIN"/>
    <property type="match status" value="1"/>
</dbReference>
<dbReference type="Pfam" id="PF01597">
    <property type="entry name" value="GCV_H"/>
    <property type="match status" value="1"/>
</dbReference>
<evidence type="ECO:0000256" key="4">
    <source>
        <dbReference type="ARBA" id="ARBA00022946"/>
    </source>
</evidence>
<dbReference type="PROSITE" id="PS00189">
    <property type="entry name" value="LIPOYL"/>
    <property type="match status" value="1"/>
</dbReference>
<evidence type="ECO:0000256" key="7">
    <source>
        <dbReference type="RuleBase" id="RU364055"/>
    </source>
</evidence>
<keyword evidence="10" id="KW-1185">Reference proteome</keyword>
<dbReference type="PROSITE" id="PS50968">
    <property type="entry name" value="BIOTINYL_LIPOYL"/>
    <property type="match status" value="1"/>
</dbReference>
<accession>A0A8S0V6P0</accession>
<dbReference type="HAMAP" id="MF_00272">
    <property type="entry name" value="GcvH"/>
    <property type="match status" value="1"/>
</dbReference>
<proteinExistence type="inferred from homology"/>
<protein>
    <recommendedName>
        <fullName evidence="7">Glycine cleavage system H protein</fullName>
    </recommendedName>
</protein>
<reference evidence="9 10" key="1">
    <citation type="submission" date="2019-12" db="EMBL/GenBank/DDBJ databases">
        <authorList>
            <person name="Alioto T."/>
            <person name="Alioto T."/>
            <person name="Gomez Garrido J."/>
        </authorList>
    </citation>
    <scope>NUCLEOTIDE SEQUENCE [LARGE SCALE GENOMIC DNA]</scope>
</reference>